<evidence type="ECO:0000313" key="3">
    <source>
        <dbReference type="EMBL" id="KAK1261781.1"/>
    </source>
</evidence>
<dbReference type="AlphaFoldDB" id="A0AAV9ABS4"/>
<keyword evidence="1" id="KW-0472">Membrane</keyword>
<organism evidence="3 4">
    <name type="scientific">Acorus gramineus</name>
    <name type="common">Dwarf sweet flag</name>
    <dbReference type="NCBI Taxonomy" id="55184"/>
    <lineage>
        <taxon>Eukaryota</taxon>
        <taxon>Viridiplantae</taxon>
        <taxon>Streptophyta</taxon>
        <taxon>Embryophyta</taxon>
        <taxon>Tracheophyta</taxon>
        <taxon>Spermatophyta</taxon>
        <taxon>Magnoliopsida</taxon>
        <taxon>Liliopsida</taxon>
        <taxon>Acoraceae</taxon>
        <taxon>Acorus</taxon>
    </lineage>
</organism>
<comment type="caution">
    <text evidence="3">The sequence shown here is derived from an EMBL/GenBank/DDBJ whole genome shotgun (WGS) entry which is preliminary data.</text>
</comment>
<reference evidence="3" key="1">
    <citation type="journal article" date="2023" name="Nat. Commun.">
        <title>Diploid and tetraploid genomes of Acorus and the evolution of monocots.</title>
        <authorList>
            <person name="Ma L."/>
            <person name="Liu K.W."/>
            <person name="Li Z."/>
            <person name="Hsiao Y.Y."/>
            <person name="Qi Y."/>
            <person name="Fu T."/>
            <person name="Tang G.D."/>
            <person name="Zhang D."/>
            <person name="Sun W.H."/>
            <person name="Liu D.K."/>
            <person name="Li Y."/>
            <person name="Chen G.Z."/>
            <person name="Liu X.D."/>
            <person name="Liao X.Y."/>
            <person name="Jiang Y.T."/>
            <person name="Yu X."/>
            <person name="Hao Y."/>
            <person name="Huang J."/>
            <person name="Zhao X.W."/>
            <person name="Ke S."/>
            <person name="Chen Y.Y."/>
            <person name="Wu W.L."/>
            <person name="Hsu J.L."/>
            <person name="Lin Y.F."/>
            <person name="Huang M.D."/>
            <person name="Li C.Y."/>
            <person name="Huang L."/>
            <person name="Wang Z.W."/>
            <person name="Zhao X."/>
            <person name="Zhong W.Y."/>
            <person name="Peng D.H."/>
            <person name="Ahmad S."/>
            <person name="Lan S."/>
            <person name="Zhang J.S."/>
            <person name="Tsai W.C."/>
            <person name="Van de Peer Y."/>
            <person name="Liu Z.J."/>
        </authorList>
    </citation>
    <scope>NUCLEOTIDE SEQUENCE</scope>
    <source>
        <strain evidence="3">SCP</strain>
    </source>
</reference>
<feature type="chain" id="PRO_5043485418" evidence="2">
    <location>
        <begin position="27"/>
        <end position="169"/>
    </location>
</feature>
<proteinExistence type="predicted"/>
<protein>
    <submittedName>
        <fullName evidence="3">Uncharacterized protein</fullName>
    </submittedName>
</protein>
<evidence type="ECO:0000313" key="4">
    <source>
        <dbReference type="Proteomes" id="UP001179952"/>
    </source>
</evidence>
<gene>
    <name evidence="3" type="ORF">QJS04_geneDACA019565</name>
</gene>
<sequence length="169" mass="18149">MASYPIRLTLLLIIVSLSIFIGGAQSRPCKTIFISYIATISSDPSDQNPNSFFAVYRVIRPARPMLTRSPRIVRSYDSVTDSAAIASSSPVGGHARDILGVVVALLFGAGCGALTSATIYLAWSLIAHNRYDEGDFSDEDGEIVTSMKMGYFQIPTETAAAAKEGYEGK</sequence>
<name>A0AAV9ABS4_ACOGR</name>
<dbReference type="PANTHER" id="PTHR35107:SF2">
    <property type="entry name" value="EXPRESSED PROTEIN"/>
    <property type="match status" value="1"/>
</dbReference>
<keyword evidence="2" id="KW-0732">Signal</keyword>
<feature type="transmembrane region" description="Helical" evidence="1">
    <location>
        <begin position="98"/>
        <end position="123"/>
    </location>
</feature>
<accession>A0AAV9ABS4</accession>
<dbReference type="EMBL" id="JAUJYN010000010">
    <property type="protein sequence ID" value="KAK1261781.1"/>
    <property type="molecule type" value="Genomic_DNA"/>
</dbReference>
<evidence type="ECO:0000256" key="2">
    <source>
        <dbReference type="SAM" id="SignalP"/>
    </source>
</evidence>
<keyword evidence="1" id="KW-1133">Transmembrane helix</keyword>
<dbReference type="Proteomes" id="UP001179952">
    <property type="component" value="Unassembled WGS sequence"/>
</dbReference>
<keyword evidence="4" id="KW-1185">Reference proteome</keyword>
<keyword evidence="1" id="KW-0812">Transmembrane</keyword>
<reference evidence="3" key="2">
    <citation type="submission" date="2023-06" db="EMBL/GenBank/DDBJ databases">
        <authorList>
            <person name="Ma L."/>
            <person name="Liu K.-W."/>
            <person name="Li Z."/>
            <person name="Hsiao Y.-Y."/>
            <person name="Qi Y."/>
            <person name="Fu T."/>
            <person name="Tang G."/>
            <person name="Zhang D."/>
            <person name="Sun W.-H."/>
            <person name="Liu D.-K."/>
            <person name="Li Y."/>
            <person name="Chen G.-Z."/>
            <person name="Liu X.-D."/>
            <person name="Liao X.-Y."/>
            <person name="Jiang Y.-T."/>
            <person name="Yu X."/>
            <person name="Hao Y."/>
            <person name="Huang J."/>
            <person name="Zhao X.-W."/>
            <person name="Ke S."/>
            <person name="Chen Y.-Y."/>
            <person name="Wu W.-L."/>
            <person name="Hsu J.-L."/>
            <person name="Lin Y.-F."/>
            <person name="Huang M.-D."/>
            <person name="Li C.-Y."/>
            <person name="Huang L."/>
            <person name="Wang Z.-W."/>
            <person name="Zhao X."/>
            <person name="Zhong W.-Y."/>
            <person name="Peng D.-H."/>
            <person name="Ahmad S."/>
            <person name="Lan S."/>
            <person name="Zhang J.-S."/>
            <person name="Tsai W.-C."/>
            <person name="Van De Peer Y."/>
            <person name="Liu Z.-J."/>
        </authorList>
    </citation>
    <scope>NUCLEOTIDE SEQUENCE</scope>
    <source>
        <strain evidence="3">SCP</strain>
        <tissue evidence="3">Leaves</tissue>
    </source>
</reference>
<dbReference type="PANTHER" id="PTHR35107">
    <property type="entry name" value="EXPRESSED PROTEIN"/>
    <property type="match status" value="1"/>
</dbReference>
<evidence type="ECO:0000256" key="1">
    <source>
        <dbReference type="SAM" id="Phobius"/>
    </source>
</evidence>
<feature type="signal peptide" evidence="2">
    <location>
        <begin position="1"/>
        <end position="26"/>
    </location>
</feature>